<dbReference type="PROSITE" id="PS51781">
    <property type="entry name" value="SH3B"/>
    <property type="match status" value="7"/>
</dbReference>
<evidence type="ECO:0000256" key="1">
    <source>
        <dbReference type="SAM" id="MobiDB-lite"/>
    </source>
</evidence>
<reference evidence="3 4" key="1">
    <citation type="submission" date="2017-07" db="EMBL/GenBank/DDBJ databases">
        <title>The complete genome sequence of Bacillus mesonae strain H20-5, an efficient strain improving plant abiotic stress resistance.</title>
        <authorList>
            <person name="Kim S.Y."/>
            <person name="Song H."/>
            <person name="Sang M.K."/>
            <person name="Weon H.-Y."/>
            <person name="Song J."/>
        </authorList>
    </citation>
    <scope>NUCLEOTIDE SEQUENCE [LARGE SCALE GENOMIC DNA]</scope>
    <source>
        <strain evidence="3 4">H20-5</strain>
    </source>
</reference>
<dbReference type="SMART" id="SM00047">
    <property type="entry name" value="LYZ2"/>
    <property type="match status" value="1"/>
</dbReference>
<protein>
    <recommendedName>
        <fullName evidence="2">SH3b domain-containing protein</fullName>
    </recommendedName>
</protein>
<gene>
    <name evidence="3" type="ORF">CHR53_28075</name>
</gene>
<feature type="domain" description="SH3b" evidence="2">
    <location>
        <begin position="217"/>
        <end position="281"/>
    </location>
</feature>
<dbReference type="Proteomes" id="UP000282892">
    <property type="component" value="Chromosome"/>
</dbReference>
<dbReference type="InterPro" id="IPR002901">
    <property type="entry name" value="MGlyc_endo_b_GlcNAc-like_dom"/>
</dbReference>
<dbReference type="Pfam" id="PF08239">
    <property type="entry name" value="SH3_3"/>
    <property type="match status" value="6"/>
</dbReference>
<dbReference type="KEGG" id="nmk:CHR53_28075"/>
<dbReference type="STRING" id="1193713.GCA_001636315_02538"/>
<dbReference type="InterPro" id="IPR003646">
    <property type="entry name" value="SH3-like_bac-type"/>
</dbReference>
<dbReference type="EMBL" id="CP022572">
    <property type="protein sequence ID" value="AZU64774.1"/>
    <property type="molecule type" value="Genomic_DNA"/>
</dbReference>
<dbReference type="Gene3D" id="1.10.530.10">
    <property type="match status" value="1"/>
</dbReference>
<dbReference type="SMART" id="SM00287">
    <property type="entry name" value="SH3b"/>
    <property type="match status" value="7"/>
</dbReference>
<sequence length="881" mass="93395">MRKTNVPHTKPEQPRMPGKVVKKAMIPTFCFAVLSTGAFHEAVYAEQPNSVQSSVKSNVTTKYVNISSGSLNLRKTPSTKAAIVTSLAKGTAVTVYSEANGWAKVKANGKDGYVSTSFLSAANSDSFTKQSTTQTVTKYVNIASGSLNLRENASTGSKVIGSLKKGSTVTVYSEAKGWAKVKAGSKIGYVSTSFLTSKDSNSNSGSSGFTNQSITTPVTKYVNVSSGSLNMRNSASTSASIIVKLAKGTSVKVYSISGGWAKVEAYGKTGYVSSAFLGDKSQSTNNDSSLSTQKITTKYVNIKASSKLNVRKSTSTSSAIITKLTNGTEVKVISESKGWAKIQVNGQQGFVSSEFLVSKISSPKPPPPKTETPKTVTKYINVKLGSSLNMRTAASTKASVLLKLARGVEVTVYSEANGWAKIQVYGKTGYVSSDFLTATKPVAGSDSNTIKNPAPGSNTGSGSNTSPGSNTGSGSTTAPGSNTESGSGSSGNNGSNQSKPTAVEKYVNVIYGSSLNMRAAASANADVITKLARGTLVTVLSEANGWSQVTANGKTGYVSSQYLSDTAPFNPNTTGPSIEKVYESYNLSLADMVKIEMASNPQTDKKYDTYIRSDALTLTSPTNGIVNGPSWNVRGGAGAEYWNVGQVKDKDTLQILATVKGKDGFDWYKVAYNKTWVNASPDDVSYYVNPKNFLGTTANSLQFLKLSVTTELDAKEVNDRVLSGKGILQGLAATFITAGEKYGINEMYLIAHALLETSNGRSELANGVQVNGKKVYNMYGIGAYDADAINSGAQFAYNSGWFTPEDAIIGGAQFIANGYINAGQDTLYKMRWNPRAAAANGRATHQYATDIGWAAKQVKQMYNLYSLIDSYKLVLEIPQYK</sequence>
<dbReference type="InterPro" id="IPR052354">
    <property type="entry name" value="Cell_Wall_Dynamics_Protein"/>
</dbReference>
<dbReference type="GO" id="GO:0004040">
    <property type="term" value="F:amidase activity"/>
    <property type="evidence" value="ECO:0007669"/>
    <property type="project" value="InterPro"/>
</dbReference>
<feature type="domain" description="SH3b" evidence="2">
    <location>
        <begin position="375"/>
        <end position="440"/>
    </location>
</feature>
<proteinExistence type="predicted"/>
<feature type="domain" description="SH3b" evidence="2">
    <location>
        <begin position="59"/>
        <end position="123"/>
    </location>
</feature>
<accession>A0A3Q9QWF1</accession>
<feature type="region of interest" description="Disordered" evidence="1">
    <location>
        <begin position="441"/>
        <end position="500"/>
    </location>
</feature>
<dbReference type="PANTHER" id="PTHR34408:SF1">
    <property type="entry name" value="GLYCOSYL HYDROLASE FAMILY 19 DOMAIN-CONTAINING PROTEIN HI_1415"/>
    <property type="match status" value="1"/>
</dbReference>
<feature type="domain" description="SH3b" evidence="2">
    <location>
        <begin position="504"/>
        <end position="567"/>
    </location>
</feature>
<dbReference type="Gene3D" id="2.30.30.40">
    <property type="entry name" value="SH3 Domains"/>
    <property type="match status" value="7"/>
</dbReference>
<dbReference type="PANTHER" id="PTHR34408">
    <property type="entry name" value="FAMILY PROTEIN, PUTATIVE-RELATED"/>
    <property type="match status" value="1"/>
</dbReference>
<evidence type="ECO:0000313" key="4">
    <source>
        <dbReference type="Proteomes" id="UP000282892"/>
    </source>
</evidence>
<name>A0A3Q9QWF1_9BACI</name>
<feature type="compositionally biased region" description="Low complexity" evidence="1">
    <location>
        <begin position="452"/>
        <end position="498"/>
    </location>
</feature>
<dbReference type="Pfam" id="PF01832">
    <property type="entry name" value="Glucosaminidase"/>
    <property type="match status" value="1"/>
</dbReference>
<dbReference type="AlphaFoldDB" id="A0A3Q9QWF1"/>
<organism evidence="3 4">
    <name type="scientific">Neobacillus mesonae</name>
    <dbReference type="NCBI Taxonomy" id="1193713"/>
    <lineage>
        <taxon>Bacteria</taxon>
        <taxon>Bacillati</taxon>
        <taxon>Bacillota</taxon>
        <taxon>Bacilli</taxon>
        <taxon>Bacillales</taxon>
        <taxon>Bacillaceae</taxon>
        <taxon>Neobacillus</taxon>
    </lineage>
</organism>
<feature type="domain" description="SH3b" evidence="2">
    <location>
        <begin position="295"/>
        <end position="360"/>
    </location>
</feature>
<evidence type="ECO:0000259" key="2">
    <source>
        <dbReference type="PROSITE" id="PS51781"/>
    </source>
</evidence>
<evidence type="ECO:0000313" key="3">
    <source>
        <dbReference type="EMBL" id="AZU64774.1"/>
    </source>
</evidence>
<keyword evidence="4" id="KW-1185">Reference proteome</keyword>
<feature type="domain" description="SH3b" evidence="2">
    <location>
        <begin position="621"/>
        <end position="697"/>
    </location>
</feature>
<dbReference type="RefSeq" id="WP_244933597.1">
    <property type="nucleotide sequence ID" value="NZ_CP022572.1"/>
</dbReference>
<feature type="domain" description="SH3b" evidence="2">
    <location>
        <begin position="135"/>
        <end position="199"/>
    </location>
</feature>